<dbReference type="InterPro" id="IPR001789">
    <property type="entry name" value="Sig_transdc_resp-reg_receiver"/>
</dbReference>
<accession>A0ABP4Y6V2</accession>
<dbReference type="CDD" id="cd06170">
    <property type="entry name" value="LuxR_C_like"/>
    <property type="match status" value="1"/>
</dbReference>
<dbReference type="InterPro" id="IPR000792">
    <property type="entry name" value="Tscrpt_reg_LuxR_C"/>
</dbReference>
<dbReference type="SMART" id="SM00421">
    <property type="entry name" value="HTH_LUXR"/>
    <property type="match status" value="1"/>
</dbReference>
<keyword evidence="2" id="KW-0597">Phosphoprotein</keyword>
<feature type="domain" description="HTH luxR-type" evidence="3">
    <location>
        <begin position="127"/>
        <end position="192"/>
    </location>
</feature>
<evidence type="ECO:0000256" key="1">
    <source>
        <dbReference type="ARBA" id="ARBA00023125"/>
    </source>
</evidence>
<dbReference type="PROSITE" id="PS50043">
    <property type="entry name" value="HTH_LUXR_2"/>
    <property type="match status" value="1"/>
</dbReference>
<dbReference type="SUPFAM" id="SSF52172">
    <property type="entry name" value="CheY-like"/>
    <property type="match status" value="1"/>
</dbReference>
<dbReference type="Proteomes" id="UP001500218">
    <property type="component" value="Unassembled WGS sequence"/>
</dbReference>
<keyword evidence="1" id="KW-0238">DNA-binding</keyword>
<dbReference type="InterPro" id="IPR011006">
    <property type="entry name" value="CheY-like_superfamily"/>
</dbReference>
<dbReference type="Pfam" id="PF00196">
    <property type="entry name" value="GerE"/>
    <property type="match status" value="1"/>
</dbReference>
<dbReference type="PANTHER" id="PTHR43214">
    <property type="entry name" value="TWO-COMPONENT RESPONSE REGULATOR"/>
    <property type="match status" value="1"/>
</dbReference>
<name>A0ABP4Y6V2_9ACTN</name>
<dbReference type="EMBL" id="BAAALT010000078">
    <property type="protein sequence ID" value="GAA1805584.1"/>
    <property type="molecule type" value="Genomic_DNA"/>
</dbReference>
<gene>
    <name evidence="5" type="ORF">GCM10009682_29290</name>
</gene>
<evidence type="ECO:0000313" key="6">
    <source>
        <dbReference type="Proteomes" id="UP001500218"/>
    </source>
</evidence>
<evidence type="ECO:0000259" key="4">
    <source>
        <dbReference type="PROSITE" id="PS50110"/>
    </source>
</evidence>
<dbReference type="Gene3D" id="3.40.50.2300">
    <property type="match status" value="1"/>
</dbReference>
<proteinExistence type="predicted"/>
<protein>
    <submittedName>
        <fullName evidence="5">Response regulator transcription factor</fullName>
    </submittedName>
</protein>
<dbReference type="PROSITE" id="PS50110">
    <property type="entry name" value="RESPONSE_REGULATORY"/>
    <property type="match status" value="1"/>
</dbReference>
<dbReference type="PROSITE" id="PS00622">
    <property type="entry name" value="HTH_LUXR_1"/>
    <property type="match status" value="1"/>
</dbReference>
<organism evidence="5 6">
    <name type="scientific">Luedemannella flava</name>
    <dbReference type="NCBI Taxonomy" id="349316"/>
    <lineage>
        <taxon>Bacteria</taxon>
        <taxon>Bacillati</taxon>
        <taxon>Actinomycetota</taxon>
        <taxon>Actinomycetes</taxon>
        <taxon>Micromonosporales</taxon>
        <taxon>Micromonosporaceae</taxon>
        <taxon>Luedemannella</taxon>
    </lineage>
</organism>
<sequence length="194" mass="20484">MIRVVLVEPQGLLRGALHTMLASVREFRVVPLATIGDAARHRPDVLVIDIDGPDGPDLVAVVGAAPARCGVLVLTGRATPVVVRQALDLRVRGVVDIDSSAAVLVDAVRKVARGEWAVDPATVLAALRTAENPLTDREREVLRIAGEGVPVRDIASRLFLAEGTVRNHLSAAMRKIGAPNRIAAARAASDAGWL</sequence>
<dbReference type="InterPro" id="IPR016032">
    <property type="entry name" value="Sig_transdc_resp-reg_C-effctor"/>
</dbReference>
<feature type="modified residue" description="4-aspartylphosphate" evidence="2">
    <location>
        <position position="49"/>
    </location>
</feature>
<evidence type="ECO:0000259" key="3">
    <source>
        <dbReference type="PROSITE" id="PS50043"/>
    </source>
</evidence>
<comment type="caution">
    <text evidence="5">The sequence shown here is derived from an EMBL/GenBank/DDBJ whole genome shotgun (WGS) entry which is preliminary data.</text>
</comment>
<feature type="domain" description="Response regulatory" evidence="4">
    <location>
        <begin position="3"/>
        <end position="112"/>
    </location>
</feature>
<dbReference type="InterPro" id="IPR039420">
    <property type="entry name" value="WalR-like"/>
</dbReference>
<evidence type="ECO:0000313" key="5">
    <source>
        <dbReference type="EMBL" id="GAA1805584.1"/>
    </source>
</evidence>
<reference evidence="6" key="1">
    <citation type="journal article" date="2019" name="Int. J. Syst. Evol. Microbiol.">
        <title>The Global Catalogue of Microorganisms (GCM) 10K type strain sequencing project: providing services to taxonomists for standard genome sequencing and annotation.</title>
        <authorList>
            <consortium name="The Broad Institute Genomics Platform"/>
            <consortium name="The Broad Institute Genome Sequencing Center for Infectious Disease"/>
            <person name="Wu L."/>
            <person name="Ma J."/>
        </authorList>
    </citation>
    <scope>NUCLEOTIDE SEQUENCE [LARGE SCALE GENOMIC DNA]</scope>
    <source>
        <strain evidence="6">JCM 13250</strain>
    </source>
</reference>
<dbReference type="SUPFAM" id="SSF46894">
    <property type="entry name" value="C-terminal effector domain of the bipartite response regulators"/>
    <property type="match status" value="1"/>
</dbReference>
<dbReference type="PANTHER" id="PTHR43214:SF42">
    <property type="entry name" value="TRANSCRIPTIONAL REGULATORY PROTEIN DESR"/>
    <property type="match status" value="1"/>
</dbReference>
<evidence type="ECO:0000256" key="2">
    <source>
        <dbReference type="PROSITE-ProRule" id="PRU00169"/>
    </source>
</evidence>
<keyword evidence="6" id="KW-1185">Reference proteome</keyword>
<dbReference type="PRINTS" id="PR00038">
    <property type="entry name" value="HTHLUXR"/>
</dbReference>
<dbReference type="RefSeq" id="WP_344131079.1">
    <property type="nucleotide sequence ID" value="NZ_BAAALT010000078.1"/>
</dbReference>